<comment type="caution">
    <text evidence="8">The sequence shown here is derived from an EMBL/GenBank/DDBJ whole genome shotgun (WGS) entry which is preliminary data.</text>
</comment>
<gene>
    <name evidence="8" type="ORF">P4O66_017174</name>
</gene>
<dbReference type="GO" id="GO:0032502">
    <property type="term" value="P:developmental process"/>
    <property type="evidence" value="ECO:0007669"/>
    <property type="project" value="UniProtKB-ARBA"/>
</dbReference>
<feature type="repeat" description="TNFR-Cys" evidence="3">
    <location>
        <begin position="419"/>
        <end position="456"/>
    </location>
</feature>
<feature type="domain" description="TNFR-Cys" evidence="7">
    <location>
        <begin position="339"/>
        <end position="379"/>
    </location>
</feature>
<dbReference type="GO" id="GO:0005615">
    <property type="term" value="C:extracellular space"/>
    <property type="evidence" value="ECO:0007669"/>
    <property type="project" value="TreeGrafter"/>
</dbReference>
<organism evidence="8 9">
    <name type="scientific">Electrophorus voltai</name>
    <dbReference type="NCBI Taxonomy" id="2609070"/>
    <lineage>
        <taxon>Eukaryota</taxon>
        <taxon>Metazoa</taxon>
        <taxon>Chordata</taxon>
        <taxon>Craniata</taxon>
        <taxon>Vertebrata</taxon>
        <taxon>Euteleostomi</taxon>
        <taxon>Actinopterygii</taxon>
        <taxon>Neopterygii</taxon>
        <taxon>Teleostei</taxon>
        <taxon>Ostariophysi</taxon>
        <taxon>Gymnotiformes</taxon>
        <taxon>Gymnotoidei</taxon>
        <taxon>Gymnotidae</taxon>
        <taxon>Electrophorus</taxon>
    </lineage>
</organism>
<evidence type="ECO:0000313" key="8">
    <source>
        <dbReference type="EMBL" id="KAK1786772.1"/>
    </source>
</evidence>
<dbReference type="Gene3D" id="2.10.50.10">
    <property type="entry name" value="Tumor Necrosis Factor Receptor, subunit A, domain 2"/>
    <property type="match status" value="1"/>
</dbReference>
<dbReference type="Gene3D" id="2.10.25.10">
    <property type="entry name" value="Laminin"/>
    <property type="match status" value="1"/>
</dbReference>
<accession>A0AAD8YTS4</accession>
<proteinExistence type="predicted"/>
<evidence type="ECO:0000256" key="5">
    <source>
        <dbReference type="SAM" id="MobiDB-lite"/>
    </source>
</evidence>
<feature type="signal peptide" evidence="6">
    <location>
        <begin position="1"/>
        <end position="21"/>
    </location>
</feature>
<name>A0AAD8YTS4_9TELE</name>
<keyword evidence="6" id="KW-0732">Signal</keyword>
<feature type="disulfide bond" evidence="3">
    <location>
        <begin position="340"/>
        <end position="355"/>
    </location>
</feature>
<sequence length="914" mass="98702">MPNAVLLFVIWMAWFVGNTENTSEICRGRRCVGADNRPCGGGHCRGAEGFAIRHFTRSAQVGAAPHTVRSDYRVSPQNRHAVSYTIIPPQHGKADSPRENPRTITAEVYNPGCKTTGCHSRDPLKPNNATKACKGIGCKLPFIVRPMPKPNSCASGDCQSGAGFVVRNPTVVHMQDRAEQALDELPEFGHVGSERGESPFGIQLRCDVKPGSNELPSEDALVLQLRLGQGQEKLAEALKEQQLQIGQLQGQLMEQQREIMEQQRQMFDLMEQVKAQYSLLLDGVRHVPFQGGTRGDPEARPESLGPQEESRFQEVYTMHKVDMEASVMEEGRPLQTCGSCGDDEYCDYRGNWPRCEKCTVCPPGFFLVSQCSFSADRICQDRDECLEIPNLCREHDQCLNMPGGFRCSSMSVKDAATGLCGPGYFYNLELQECQACSECDSQPTASPCSALSDTLCAGPSGAQMSLSWSGDVTPPRGVGFSNMQLPLQGADDSSLASATADGWLVLHQHGLVWVDNNLALRHGCQSFVQMCLQLNASEAAGSAASVRDLSGVRLEQREGGPLQSASMSGAFVADPGDALALVLRSASHRCDAEGEPVRLQGGLVSAFSLLWLSHDTGAVAMAAQAVASSQFYTNYRPAFRMSFVSDPYIVGLTHDGRSVRFAERGTVKFVLQQALYSMGQACVSEGFHLLAYVDRSGNSSELARVFKPGAHYRDMSISLSVVTTVDIGDSISFEILAPVQCTVRYFGDDSGISVLSLVWVPSSVSSAVSAAVSRTGLPTGAVRNKALLFRQTSTLVPQLGLAGTRGRHPFRNFVFRAAGVASLALDLRLIHSCGTIKLALLEQVGPQGARPTTIARQVGGQMPEGSEWASMGLRVSFSVRNGTEVFVTVDCVHGRLNQISHEAGSGISILWTAA</sequence>
<feature type="region of interest" description="Disordered" evidence="5">
    <location>
        <begin position="290"/>
        <end position="309"/>
    </location>
</feature>
<dbReference type="InterPro" id="IPR001368">
    <property type="entry name" value="TNFR/NGFR_Cys_rich_reg"/>
</dbReference>
<dbReference type="EMBL" id="JAROKS010000024">
    <property type="protein sequence ID" value="KAK1786772.1"/>
    <property type="molecule type" value="Genomic_DNA"/>
</dbReference>
<feature type="domain" description="TNFR-Cys" evidence="7">
    <location>
        <begin position="419"/>
        <end position="456"/>
    </location>
</feature>
<keyword evidence="2" id="KW-0325">Glycoprotein</keyword>
<dbReference type="PROSITE" id="PS01187">
    <property type="entry name" value="EGF_CA"/>
    <property type="match status" value="1"/>
</dbReference>
<dbReference type="GO" id="GO:0008201">
    <property type="term" value="F:heparin binding"/>
    <property type="evidence" value="ECO:0007669"/>
    <property type="project" value="TreeGrafter"/>
</dbReference>
<dbReference type="PROSITE" id="PS50050">
    <property type="entry name" value="TNFR_NGFR_2"/>
    <property type="match status" value="2"/>
</dbReference>
<keyword evidence="9" id="KW-1185">Reference proteome</keyword>
<evidence type="ECO:0000256" key="6">
    <source>
        <dbReference type="SAM" id="SignalP"/>
    </source>
</evidence>
<dbReference type="PANTHER" id="PTHR24042:SF6">
    <property type="entry name" value="SI:CH211-252F13.5"/>
    <property type="match status" value="1"/>
</dbReference>
<reference evidence="8" key="1">
    <citation type="submission" date="2023-03" db="EMBL/GenBank/DDBJ databases">
        <title>Electrophorus voltai genome.</title>
        <authorList>
            <person name="Bian C."/>
        </authorList>
    </citation>
    <scope>NUCLEOTIDE SEQUENCE</scope>
    <source>
        <strain evidence="8">CB-2022</strain>
        <tissue evidence="8">Muscle</tissue>
    </source>
</reference>
<dbReference type="PANTHER" id="PTHR24042">
    <property type="entry name" value="NEL HOMOLOG"/>
    <property type="match status" value="1"/>
</dbReference>
<dbReference type="Pfam" id="PF00020">
    <property type="entry name" value="TNFR_c6"/>
    <property type="match status" value="2"/>
</dbReference>
<feature type="coiled-coil region" evidence="4">
    <location>
        <begin position="231"/>
        <end position="272"/>
    </location>
</feature>
<feature type="repeat" description="TNFR-Cys" evidence="3">
    <location>
        <begin position="339"/>
        <end position="379"/>
    </location>
</feature>
<keyword evidence="1 3" id="KW-1015">Disulfide bond</keyword>
<dbReference type="PROSITE" id="PS00652">
    <property type="entry name" value="TNFR_NGFR_1"/>
    <property type="match status" value="2"/>
</dbReference>
<evidence type="ECO:0000256" key="1">
    <source>
        <dbReference type="ARBA" id="ARBA00023157"/>
    </source>
</evidence>
<evidence type="ECO:0000313" key="9">
    <source>
        <dbReference type="Proteomes" id="UP001239994"/>
    </source>
</evidence>
<dbReference type="Proteomes" id="UP001239994">
    <property type="component" value="Unassembled WGS sequence"/>
</dbReference>
<evidence type="ECO:0000259" key="7">
    <source>
        <dbReference type="PROSITE" id="PS50050"/>
    </source>
</evidence>
<dbReference type="AlphaFoldDB" id="A0AAD8YTS4"/>
<dbReference type="InterPro" id="IPR018097">
    <property type="entry name" value="EGF_Ca-bd_CS"/>
</dbReference>
<comment type="caution">
    <text evidence="3">Lacks conserved residue(s) required for the propagation of feature annotation.</text>
</comment>
<dbReference type="GO" id="GO:0005509">
    <property type="term" value="F:calcium ion binding"/>
    <property type="evidence" value="ECO:0007669"/>
    <property type="project" value="InterPro"/>
</dbReference>
<dbReference type="SMART" id="SM00208">
    <property type="entry name" value="TNFR"/>
    <property type="match status" value="2"/>
</dbReference>
<evidence type="ECO:0000256" key="4">
    <source>
        <dbReference type="SAM" id="Coils"/>
    </source>
</evidence>
<feature type="disulfide bond" evidence="3">
    <location>
        <begin position="358"/>
        <end position="371"/>
    </location>
</feature>
<feature type="chain" id="PRO_5042143115" description="TNFR-Cys domain-containing protein" evidence="6">
    <location>
        <begin position="22"/>
        <end position="914"/>
    </location>
</feature>
<feature type="disulfide bond" evidence="3">
    <location>
        <begin position="361"/>
        <end position="379"/>
    </location>
</feature>
<dbReference type="InterPro" id="IPR051586">
    <property type="entry name" value="PKC-binding_NELL"/>
</dbReference>
<evidence type="ECO:0000256" key="3">
    <source>
        <dbReference type="PROSITE-ProRule" id="PRU00206"/>
    </source>
</evidence>
<evidence type="ECO:0000256" key="2">
    <source>
        <dbReference type="ARBA" id="ARBA00023180"/>
    </source>
</evidence>
<keyword evidence="4" id="KW-0175">Coiled coil</keyword>
<protein>
    <recommendedName>
        <fullName evidence="7">TNFR-Cys domain-containing protein</fullName>
    </recommendedName>
</protein>